<dbReference type="PROSITE" id="PS50931">
    <property type="entry name" value="HTH_LYSR"/>
    <property type="match status" value="1"/>
</dbReference>
<evidence type="ECO:0000256" key="3">
    <source>
        <dbReference type="ARBA" id="ARBA00023125"/>
    </source>
</evidence>
<dbReference type="InterPro" id="IPR005119">
    <property type="entry name" value="LysR_subst-bd"/>
</dbReference>
<keyword evidence="3" id="KW-0238">DNA-binding</keyword>
<proteinExistence type="inferred from homology"/>
<dbReference type="EMBL" id="CAKLDM010000001">
    <property type="protein sequence ID" value="CAH0536380.1"/>
    <property type="molecule type" value="Genomic_DNA"/>
</dbReference>
<dbReference type="InterPro" id="IPR000847">
    <property type="entry name" value="LysR_HTH_N"/>
</dbReference>
<evidence type="ECO:0000256" key="2">
    <source>
        <dbReference type="ARBA" id="ARBA00023015"/>
    </source>
</evidence>
<protein>
    <submittedName>
        <fullName evidence="6">HTH-type transcriptional regulator PgrR</fullName>
    </submittedName>
</protein>
<sequence>MGLMMNLEYLQTFLFVANAKSFTKAAESLSVSKGLVSRHIQKLEEHLGTKLFHRSTRKIELTEVGHELLVKAQHIRMLSIEAEMRVKDLIHDLTGELKITAAPEFGQMLCQTVVPKFRSMYPEVDLRLDFTLGEKSVESGEFDIAFRAAEELPNDVIAKRLGYIRNVLVCTPDFSQKYPMNELSDIYQIPFILNNYNNQWNTLKLKSAARELDVDVKGSISANSYQAVLALTMQHLGVASLPYYQVEQHLSNKTLCQLFPSWSIKAHKLNLIYAQKRTTPKKIKAFNQLVIDLLKERSSYLLPD</sequence>
<dbReference type="Gene3D" id="3.40.190.290">
    <property type="match status" value="1"/>
</dbReference>
<evidence type="ECO:0000256" key="4">
    <source>
        <dbReference type="ARBA" id="ARBA00023163"/>
    </source>
</evidence>
<keyword evidence="2" id="KW-0805">Transcription regulation</keyword>
<dbReference type="PANTHER" id="PTHR30537">
    <property type="entry name" value="HTH-TYPE TRANSCRIPTIONAL REGULATOR"/>
    <property type="match status" value="1"/>
</dbReference>
<accession>A0ABM8ZZC0</accession>
<name>A0ABM8ZZC0_9VIBR</name>
<gene>
    <name evidence="6" type="primary">pgrR_2</name>
    <name evidence="6" type="ORF">VMF7928_00393</name>
</gene>
<comment type="caution">
    <text evidence="6">The sequence shown here is derived from an EMBL/GenBank/DDBJ whole genome shotgun (WGS) entry which is preliminary data.</text>
</comment>
<dbReference type="InterPro" id="IPR058163">
    <property type="entry name" value="LysR-type_TF_proteobact-type"/>
</dbReference>
<dbReference type="InterPro" id="IPR036390">
    <property type="entry name" value="WH_DNA-bd_sf"/>
</dbReference>
<evidence type="ECO:0000259" key="5">
    <source>
        <dbReference type="PROSITE" id="PS50931"/>
    </source>
</evidence>
<organism evidence="6 7">
    <name type="scientific">Vibrio marisflavi CECT 7928</name>
    <dbReference type="NCBI Taxonomy" id="634439"/>
    <lineage>
        <taxon>Bacteria</taxon>
        <taxon>Pseudomonadati</taxon>
        <taxon>Pseudomonadota</taxon>
        <taxon>Gammaproteobacteria</taxon>
        <taxon>Vibrionales</taxon>
        <taxon>Vibrionaceae</taxon>
        <taxon>Vibrio</taxon>
    </lineage>
</organism>
<dbReference type="PRINTS" id="PR00039">
    <property type="entry name" value="HTHLYSR"/>
</dbReference>
<feature type="domain" description="HTH lysR-type" evidence="5">
    <location>
        <begin position="5"/>
        <end position="62"/>
    </location>
</feature>
<dbReference type="SUPFAM" id="SSF46785">
    <property type="entry name" value="Winged helix' DNA-binding domain"/>
    <property type="match status" value="1"/>
</dbReference>
<keyword evidence="7" id="KW-1185">Reference proteome</keyword>
<dbReference type="Pfam" id="PF00126">
    <property type="entry name" value="HTH_1"/>
    <property type="match status" value="1"/>
</dbReference>
<keyword evidence="4" id="KW-0804">Transcription</keyword>
<comment type="similarity">
    <text evidence="1">Belongs to the LysR transcriptional regulatory family.</text>
</comment>
<dbReference type="Pfam" id="PF03466">
    <property type="entry name" value="LysR_substrate"/>
    <property type="match status" value="1"/>
</dbReference>
<dbReference type="Gene3D" id="1.10.10.10">
    <property type="entry name" value="Winged helix-like DNA-binding domain superfamily/Winged helix DNA-binding domain"/>
    <property type="match status" value="1"/>
</dbReference>
<dbReference type="Proteomes" id="UP000838748">
    <property type="component" value="Unassembled WGS sequence"/>
</dbReference>
<dbReference type="SUPFAM" id="SSF53850">
    <property type="entry name" value="Periplasmic binding protein-like II"/>
    <property type="match status" value="1"/>
</dbReference>
<evidence type="ECO:0000313" key="6">
    <source>
        <dbReference type="EMBL" id="CAH0536380.1"/>
    </source>
</evidence>
<evidence type="ECO:0000256" key="1">
    <source>
        <dbReference type="ARBA" id="ARBA00009437"/>
    </source>
</evidence>
<evidence type="ECO:0000313" key="7">
    <source>
        <dbReference type="Proteomes" id="UP000838748"/>
    </source>
</evidence>
<dbReference type="CDD" id="cd08422">
    <property type="entry name" value="PBP2_CrgA_like"/>
    <property type="match status" value="1"/>
</dbReference>
<dbReference type="InterPro" id="IPR036388">
    <property type="entry name" value="WH-like_DNA-bd_sf"/>
</dbReference>
<reference evidence="6" key="1">
    <citation type="submission" date="2021-11" db="EMBL/GenBank/DDBJ databases">
        <authorList>
            <person name="Rodrigo-Torres L."/>
            <person name="Arahal R. D."/>
            <person name="Lucena T."/>
        </authorList>
    </citation>
    <scope>NUCLEOTIDE SEQUENCE</scope>
    <source>
        <strain evidence="6">CECT 7928</strain>
    </source>
</reference>
<dbReference type="PANTHER" id="PTHR30537:SF5">
    <property type="entry name" value="HTH-TYPE TRANSCRIPTIONAL ACTIVATOR TTDR-RELATED"/>
    <property type="match status" value="1"/>
</dbReference>